<dbReference type="AlphaFoldDB" id="A0A9P6L1E0"/>
<proteinExistence type="predicted"/>
<dbReference type="SUPFAM" id="SSF53254">
    <property type="entry name" value="Phosphoglycerate mutase-like"/>
    <property type="match status" value="1"/>
</dbReference>
<gene>
    <name evidence="1" type="ORF">BJ322DRAFT_494677</name>
</gene>
<keyword evidence="2" id="KW-1185">Reference proteome</keyword>
<dbReference type="EMBL" id="WIUZ02000023">
    <property type="protein sequence ID" value="KAF9778343.1"/>
    <property type="molecule type" value="Genomic_DNA"/>
</dbReference>
<sequence>MAPFSGRMTVERLSCPQPLIASMFRSMRWWNWMTCYCEPREECVRVFVNDARKRLEFCDAGEDGMCKLDEFLKSQRYARNNGLRISKGSITPDGEQAPTPDWVLGLYEFPWRSWSSACSAFDAGI</sequence>
<reference evidence="1" key="2">
    <citation type="submission" date="2020-11" db="EMBL/GenBank/DDBJ databases">
        <authorList>
            <consortium name="DOE Joint Genome Institute"/>
            <person name="Kuo A."/>
            <person name="Miyauchi S."/>
            <person name="Kiss E."/>
            <person name="Drula E."/>
            <person name="Kohler A."/>
            <person name="Sanchez-Garcia M."/>
            <person name="Andreopoulos B."/>
            <person name="Barry K.W."/>
            <person name="Bonito G."/>
            <person name="Buee M."/>
            <person name="Carver A."/>
            <person name="Chen C."/>
            <person name="Cichocki N."/>
            <person name="Clum A."/>
            <person name="Culley D."/>
            <person name="Crous P.W."/>
            <person name="Fauchery L."/>
            <person name="Girlanda M."/>
            <person name="Hayes R."/>
            <person name="Keri Z."/>
            <person name="Labutti K."/>
            <person name="Lipzen A."/>
            <person name="Lombard V."/>
            <person name="Magnuson J."/>
            <person name="Maillard F."/>
            <person name="Morin E."/>
            <person name="Murat C."/>
            <person name="Nolan M."/>
            <person name="Ohm R."/>
            <person name="Pangilinan J."/>
            <person name="Pereira M."/>
            <person name="Perotto S."/>
            <person name="Peter M."/>
            <person name="Riley R."/>
            <person name="Sitrit Y."/>
            <person name="Stielow B."/>
            <person name="Szollosi G."/>
            <person name="Zifcakova L."/>
            <person name="Stursova M."/>
            <person name="Spatafora J.W."/>
            <person name="Tedersoo L."/>
            <person name="Vaario L.-M."/>
            <person name="Yamada A."/>
            <person name="Yan M."/>
            <person name="Wang P."/>
            <person name="Xu J."/>
            <person name="Bruns T."/>
            <person name="Baldrian P."/>
            <person name="Vilgalys R."/>
            <person name="Henrissat B."/>
            <person name="Grigoriev I.V."/>
            <person name="Hibbett D."/>
            <person name="Nagy L.G."/>
            <person name="Martin F.M."/>
        </authorList>
    </citation>
    <scope>NUCLEOTIDE SEQUENCE</scope>
    <source>
        <strain evidence="1">UH-Tt-Lm1</strain>
    </source>
</reference>
<evidence type="ECO:0000313" key="1">
    <source>
        <dbReference type="EMBL" id="KAF9778343.1"/>
    </source>
</evidence>
<dbReference type="Proteomes" id="UP000736335">
    <property type="component" value="Unassembled WGS sequence"/>
</dbReference>
<comment type="caution">
    <text evidence="1">The sequence shown here is derived from an EMBL/GenBank/DDBJ whole genome shotgun (WGS) entry which is preliminary data.</text>
</comment>
<name>A0A9P6L1E0_9AGAM</name>
<protein>
    <submittedName>
        <fullName evidence="1">Uncharacterized protein</fullName>
    </submittedName>
</protein>
<dbReference type="OrthoDB" id="6509975at2759"/>
<reference evidence="1" key="1">
    <citation type="journal article" date="2020" name="Nat. Commun.">
        <title>Large-scale genome sequencing of mycorrhizal fungi provides insights into the early evolution of symbiotic traits.</title>
        <authorList>
            <person name="Miyauchi S."/>
            <person name="Kiss E."/>
            <person name="Kuo A."/>
            <person name="Drula E."/>
            <person name="Kohler A."/>
            <person name="Sanchez-Garcia M."/>
            <person name="Morin E."/>
            <person name="Andreopoulos B."/>
            <person name="Barry K.W."/>
            <person name="Bonito G."/>
            <person name="Buee M."/>
            <person name="Carver A."/>
            <person name="Chen C."/>
            <person name="Cichocki N."/>
            <person name="Clum A."/>
            <person name="Culley D."/>
            <person name="Crous P.W."/>
            <person name="Fauchery L."/>
            <person name="Girlanda M."/>
            <person name="Hayes R.D."/>
            <person name="Keri Z."/>
            <person name="LaButti K."/>
            <person name="Lipzen A."/>
            <person name="Lombard V."/>
            <person name="Magnuson J."/>
            <person name="Maillard F."/>
            <person name="Murat C."/>
            <person name="Nolan M."/>
            <person name="Ohm R.A."/>
            <person name="Pangilinan J."/>
            <person name="Pereira M.F."/>
            <person name="Perotto S."/>
            <person name="Peter M."/>
            <person name="Pfister S."/>
            <person name="Riley R."/>
            <person name="Sitrit Y."/>
            <person name="Stielow J.B."/>
            <person name="Szollosi G."/>
            <person name="Zifcakova L."/>
            <person name="Stursova M."/>
            <person name="Spatafora J.W."/>
            <person name="Tedersoo L."/>
            <person name="Vaario L.M."/>
            <person name="Yamada A."/>
            <person name="Yan M."/>
            <person name="Wang P."/>
            <person name="Xu J."/>
            <person name="Bruns T."/>
            <person name="Baldrian P."/>
            <person name="Vilgalys R."/>
            <person name="Dunand C."/>
            <person name="Henrissat B."/>
            <person name="Grigoriev I.V."/>
            <person name="Hibbett D."/>
            <person name="Nagy L.G."/>
            <person name="Martin F.M."/>
        </authorList>
    </citation>
    <scope>NUCLEOTIDE SEQUENCE</scope>
    <source>
        <strain evidence="1">UH-Tt-Lm1</strain>
    </source>
</reference>
<accession>A0A9P6L1E0</accession>
<evidence type="ECO:0000313" key="2">
    <source>
        <dbReference type="Proteomes" id="UP000736335"/>
    </source>
</evidence>
<organism evidence="1 2">
    <name type="scientific">Thelephora terrestris</name>
    <dbReference type="NCBI Taxonomy" id="56493"/>
    <lineage>
        <taxon>Eukaryota</taxon>
        <taxon>Fungi</taxon>
        <taxon>Dikarya</taxon>
        <taxon>Basidiomycota</taxon>
        <taxon>Agaricomycotina</taxon>
        <taxon>Agaricomycetes</taxon>
        <taxon>Thelephorales</taxon>
        <taxon>Thelephoraceae</taxon>
        <taxon>Thelephora</taxon>
    </lineage>
</organism>
<dbReference type="Gene3D" id="3.40.50.1240">
    <property type="entry name" value="Phosphoglycerate mutase-like"/>
    <property type="match status" value="1"/>
</dbReference>
<dbReference type="InterPro" id="IPR029033">
    <property type="entry name" value="His_PPase_superfam"/>
</dbReference>